<evidence type="ECO:0000313" key="2">
    <source>
        <dbReference type="EMBL" id="CZT09114.1"/>
    </source>
</evidence>
<sequence length="498" mass="55433">MSITTTKSSIKPHILYAVPPREGHMRPALQIATHLISHSFSVTIISTPSWRIYIESIGAKYAPIIGRWNTLDDYRRWPKIAFAETGEERLRASLAGGFVGLLVSGWMSVRGALEELRVRSGGDGEDVEQLGERMIVVLSDTCFSGTLALKLGADLPAGLEGGNGMQIKTLGVGVVPVYWADALRPPWGSGVEFDGSEEGKLWNLAAHERVWDQQAEEMGREVLEMLSCTRTVDELYEKYRSDSYPDLRRPFWDATTVCHDATLQMCLPNLEYPAMNWPEHVTFAGPLPIKPLPGDLVYPEWFEEVRRSGSEDSEQLPERRKVILVAQGTESLDYNDLVIPTIRSLANHPSVLVIAILCVKGAFLSPTHFAGNIIPSNARILDYFPYDAVLAHADAFVSSSGYGGLTHAVGNGVPMVQAGKNFDKPDIGRRIERCGLGLFLPDMPLDDEELTAAVLGVLREERFRERALELKEEAGTYRALERVEKEIMTLVEERNERR</sequence>
<dbReference type="Pfam" id="PF06722">
    <property type="entry name" value="EryCIII-like_C"/>
    <property type="match status" value="1"/>
</dbReference>
<dbReference type="GO" id="GO:0016757">
    <property type="term" value="F:glycosyltransferase activity"/>
    <property type="evidence" value="ECO:0007669"/>
    <property type="project" value="TreeGrafter"/>
</dbReference>
<dbReference type="InterPro" id="IPR010610">
    <property type="entry name" value="EryCIII-like_C"/>
</dbReference>
<evidence type="ECO:0000313" key="4">
    <source>
        <dbReference type="Proteomes" id="UP000178129"/>
    </source>
</evidence>
<organism evidence="2 4">
    <name type="scientific">Rhynchosporium graminicola</name>
    <dbReference type="NCBI Taxonomy" id="2792576"/>
    <lineage>
        <taxon>Eukaryota</taxon>
        <taxon>Fungi</taxon>
        <taxon>Dikarya</taxon>
        <taxon>Ascomycota</taxon>
        <taxon>Pezizomycotina</taxon>
        <taxon>Leotiomycetes</taxon>
        <taxon>Helotiales</taxon>
        <taxon>Ploettnerulaceae</taxon>
        <taxon>Rhynchosporium</taxon>
    </lineage>
</organism>
<name>A0A1E1LFC5_9HELO</name>
<evidence type="ECO:0000259" key="1">
    <source>
        <dbReference type="Pfam" id="PF06722"/>
    </source>
</evidence>
<reference evidence="4" key="1">
    <citation type="submission" date="2016-03" db="EMBL/GenBank/DDBJ databases">
        <authorList>
            <person name="Ploux O."/>
        </authorList>
    </citation>
    <scope>NUCLEOTIDE SEQUENCE [LARGE SCALE GENOMIC DNA]</scope>
    <source>
        <strain evidence="4">UK7</strain>
    </source>
</reference>
<dbReference type="PANTHER" id="PTHR21015">
    <property type="entry name" value="UDP-N-ACETYLGLUCOSAMINE--N-ACETYLMURAMYL-(PENTAPEPTIDE) PYROPHOSPHORYL-UNDECAPRENOL N-ACETYLGLUCOSAMINE TRANSFERASE 1"/>
    <property type="match status" value="1"/>
</dbReference>
<proteinExistence type="predicted"/>
<dbReference type="SUPFAM" id="SSF53756">
    <property type="entry name" value="UDP-Glycosyltransferase/glycogen phosphorylase"/>
    <property type="match status" value="1"/>
</dbReference>
<comment type="caution">
    <text evidence="2">The sequence shown here is derived from an EMBL/GenBank/DDBJ whole genome shotgun (WGS) entry which is preliminary data.</text>
</comment>
<dbReference type="EMBL" id="FJUW01000048">
    <property type="protein sequence ID" value="CZT09114.1"/>
    <property type="molecule type" value="Genomic_DNA"/>
</dbReference>
<dbReference type="Gene3D" id="3.40.50.2000">
    <property type="entry name" value="Glycogen Phosphorylase B"/>
    <property type="match status" value="2"/>
</dbReference>
<accession>A0A1E1LFC5</accession>
<dbReference type="Proteomes" id="UP000178129">
    <property type="component" value="Unassembled WGS sequence"/>
</dbReference>
<evidence type="ECO:0000313" key="3">
    <source>
        <dbReference type="EMBL" id="CZT09115.1"/>
    </source>
</evidence>
<dbReference type="EMBL" id="FJUW01000048">
    <property type="protein sequence ID" value="CZT09115.1"/>
    <property type="molecule type" value="Genomic_DNA"/>
</dbReference>
<gene>
    <name evidence="2" type="ORF">RCO7_11427</name>
    <name evidence="3" type="ORF">RCO7_12026</name>
</gene>
<dbReference type="AlphaFoldDB" id="A0A1E1LFC5"/>
<dbReference type="PANTHER" id="PTHR21015:SF22">
    <property type="entry name" value="GLYCOSYLTRANSFERASE"/>
    <property type="match status" value="1"/>
</dbReference>
<dbReference type="STRING" id="914237.A0A1E1LFC5"/>
<keyword evidence="4" id="KW-1185">Reference proteome</keyword>
<feature type="domain" description="Erythromycin biosynthesis protein CIII-like C-terminal" evidence="1">
    <location>
        <begin position="374"/>
        <end position="475"/>
    </location>
</feature>
<protein>
    <recommendedName>
        <fullName evidence="1">Erythromycin biosynthesis protein CIII-like C-terminal domain-containing protein</fullName>
    </recommendedName>
</protein>
<reference evidence="2" key="2">
    <citation type="submission" date="2016-03" db="EMBL/GenBank/DDBJ databases">
        <authorList>
            <person name="Guldener U."/>
        </authorList>
    </citation>
    <scope>NUCLEOTIDE SEQUENCE</scope>
    <source>
        <strain evidence="2">UK7</strain>
    </source>
</reference>